<dbReference type="Gene3D" id="3.40.50.2000">
    <property type="entry name" value="Glycogen Phosphorylase B"/>
    <property type="match status" value="2"/>
</dbReference>
<sequence length="348" mass="39318">MLLFPQPPQSICILRLSAIGDVCNALAAVQQIQAYYPQTKITWIIGKVEAQLLKNIPNIEFIIFDKKQGWRGIFSLWKRLHSRKFDALLDMQVAIRASILSLEIKAKYRVGFNAQRTKEGQKWFINHQVGAAKGYHVLDGFLSFAEYIGVPITAPHWQFPIAEEDHQYVRQFIDPARKNVVISPCSSKKEKDWLLDRYAQLADIATEIGVQVIITGSSSEYEMNCATEICRLCCLPVVNLAGKTSLQQLIALLSRVDLVISPDSGPAHMATMVGTKVLGLYAYHNPQRTGPYYSKDDVVSVYEENVLKQYGKSWQDLPWGTKVYGKDLMSQITVDRVAEKMLHLLALN</sequence>
<keyword evidence="2 3" id="KW-0808">Transferase</keyword>
<comment type="caution">
    <text evidence="3">The sequence shown here is derived from an EMBL/GenBank/DDBJ whole genome shotgun (WGS) entry which is preliminary data.</text>
</comment>
<evidence type="ECO:0000256" key="1">
    <source>
        <dbReference type="ARBA" id="ARBA00022676"/>
    </source>
</evidence>
<dbReference type="Proteomes" id="UP000030418">
    <property type="component" value="Unassembled WGS sequence"/>
</dbReference>
<keyword evidence="1" id="KW-0328">Glycosyltransferase</keyword>
<reference evidence="3 4" key="1">
    <citation type="submission" date="2014-08" db="EMBL/GenBank/DDBJ databases">
        <title>Chaperone-usher fimbriae in a diverse selection of Gallibacterium genomes.</title>
        <authorList>
            <person name="Kudirkiene E."/>
            <person name="Bager R.J."/>
            <person name="Johnson T.J."/>
            <person name="Bojesen A.M."/>
        </authorList>
    </citation>
    <scope>NUCLEOTIDE SEQUENCE [LARGE SCALE GENOMIC DNA]</scope>
    <source>
        <strain evidence="3 4">CCM5976</strain>
    </source>
</reference>
<dbReference type="InterPro" id="IPR002201">
    <property type="entry name" value="Glyco_trans_9"/>
</dbReference>
<dbReference type="InterPro" id="IPR051199">
    <property type="entry name" value="LPS_LOS_Heptosyltrfase"/>
</dbReference>
<evidence type="ECO:0000256" key="2">
    <source>
        <dbReference type="ARBA" id="ARBA00022679"/>
    </source>
</evidence>
<name>A0A0A2XMB1_9PAST</name>
<protein>
    <submittedName>
        <fullName evidence="3">Glycosyl transferase</fullName>
    </submittedName>
</protein>
<dbReference type="FunFam" id="3.40.50.2000:FF:000164">
    <property type="entry name" value="Lipopolysaccharide heptosyltransferase I"/>
    <property type="match status" value="1"/>
</dbReference>
<organism evidence="3 4">
    <name type="scientific">Gallibacterium genomosp. 2</name>
    <dbReference type="NCBI Taxonomy" id="155517"/>
    <lineage>
        <taxon>Bacteria</taxon>
        <taxon>Pseudomonadati</taxon>
        <taxon>Pseudomonadota</taxon>
        <taxon>Gammaproteobacteria</taxon>
        <taxon>Pasteurellales</taxon>
        <taxon>Pasteurellaceae</taxon>
        <taxon>Gallibacterium</taxon>
    </lineage>
</organism>
<dbReference type="CDD" id="cd03789">
    <property type="entry name" value="GT9_LPS_heptosyltransferase"/>
    <property type="match status" value="1"/>
</dbReference>
<dbReference type="GO" id="GO:0005829">
    <property type="term" value="C:cytosol"/>
    <property type="evidence" value="ECO:0007669"/>
    <property type="project" value="TreeGrafter"/>
</dbReference>
<accession>A0A0A2XMB1</accession>
<evidence type="ECO:0000313" key="4">
    <source>
        <dbReference type="Proteomes" id="UP000030418"/>
    </source>
</evidence>
<dbReference type="EMBL" id="JPXY01000014">
    <property type="protein sequence ID" value="KGQ33481.1"/>
    <property type="molecule type" value="Genomic_DNA"/>
</dbReference>
<proteinExistence type="predicted"/>
<dbReference type="Pfam" id="PF01075">
    <property type="entry name" value="Glyco_transf_9"/>
    <property type="match status" value="1"/>
</dbReference>
<gene>
    <name evidence="3" type="ORF">P375_02520</name>
</gene>
<dbReference type="AlphaFoldDB" id="A0A0A2XMB1"/>
<dbReference type="GO" id="GO:0008713">
    <property type="term" value="F:ADP-heptose-lipopolysaccharide heptosyltransferase activity"/>
    <property type="evidence" value="ECO:0007669"/>
    <property type="project" value="TreeGrafter"/>
</dbReference>
<dbReference type="GO" id="GO:0009244">
    <property type="term" value="P:lipopolysaccharide core region biosynthetic process"/>
    <property type="evidence" value="ECO:0007669"/>
    <property type="project" value="TreeGrafter"/>
</dbReference>
<dbReference type="PANTHER" id="PTHR30160">
    <property type="entry name" value="TETRAACYLDISACCHARIDE 4'-KINASE-RELATED"/>
    <property type="match status" value="1"/>
</dbReference>
<keyword evidence="4" id="KW-1185">Reference proteome</keyword>
<dbReference type="PANTHER" id="PTHR30160:SF21">
    <property type="entry name" value="LIPOPOLYSACCHARIDE CORE HEPTOSYLTRANSFERASE OPSX"/>
    <property type="match status" value="1"/>
</dbReference>
<dbReference type="RefSeq" id="WP_039134000.1">
    <property type="nucleotide sequence ID" value="NZ_JPXY01000014.1"/>
</dbReference>
<evidence type="ECO:0000313" key="3">
    <source>
        <dbReference type="EMBL" id="KGQ33481.1"/>
    </source>
</evidence>
<dbReference type="SUPFAM" id="SSF53756">
    <property type="entry name" value="UDP-Glycosyltransferase/glycogen phosphorylase"/>
    <property type="match status" value="1"/>
</dbReference>